<organism evidence="2 3">
    <name type="scientific">Dyadobacter beijingensis</name>
    <dbReference type="NCBI Taxonomy" id="365489"/>
    <lineage>
        <taxon>Bacteria</taxon>
        <taxon>Pseudomonadati</taxon>
        <taxon>Bacteroidota</taxon>
        <taxon>Cytophagia</taxon>
        <taxon>Cytophagales</taxon>
        <taxon>Spirosomataceae</taxon>
        <taxon>Dyadobacter</taxon>
    </lineage>
</organism>
<proteinExistence type="predicted"/>
<comment type="caution">
    <text evidence="2">The sequence shown here is derived from an EMBL/GenBank/DDBJ whole genome shotgun (WGS) entry which is preliminary data.</text>
</comment>
<name>A0ABQ2HBR3_9BACT</name>
<reference evidence="3" key="1">
    <citation type="journal article" date="2019" name="Int. J. Syst. Evol. Microbiol.">
        <title>The Global Catalogue of Microorganisms (GCM) 10K type strain sequencing project: providing services to taxonomists for standard genome sequencing and annotation.</title>
        <authorList>
            <consortium name="The Broad Institute Genomics Platform"/>
            <consortium name="The Broad Institute Genome Sequencing Center for Infectious Disease"/>
            <person name="Wu L."/>
            <person name="Ma J."/>
        </authorList>
    </citation>
    <scope>NUCLEOTIDE SEQUENCE [LARGE SCALE GENOMIC DNA]</scope>
    <source>
        <strain evidence="3">CGMCC 1.6375</strain>
    </source>
</reference>
<evidence type="ECO:0000259" key="1">
    <source>
        <dbReference type="Pfam" id="PF12969"/>
    </source>
</evidence>
<dbReference type="EMBL" id="BMLI01000001">
    <property type="protein sequence ID" value="GGM74918.1"/>
    <property type="molecule type" value="Genomic_DNA"/>
</dbReference>
<dbReference type="Pfam" id="PF12969">
    <property type="entry name" value="DUF3857"/>
    <property type="match status" value="1"/>
</dbReference>
<dbReference type="Gene3D" id="2.60.40.3140">
    <property type="match status" value="1"/>
</dbReference>
<feature type="domain" description="DUF3857" evidence="1">
    <location>
        <begin position="98"/>
        <end position="224"/>
    </location>
</feature>
<dbReference type="Proteomes" id="UP000632339">
    <property type="component" value="Unassembled WGS sequence"/>
</dbReference>
<evidence type="ECO:0000313" key="3">
    <source>
        <dbReference type="Proteomes" id="UP000632339"/>
    </source>
</evidence>
<dbReference type="Gene3D" id="2.60.120.1130">
    <property type="match status" value="1"/>
</dbReference>
<dbReference type="InterPro" id="IPR024618">
    <property type="entry name" value="DUF3857"/>
</dbReference>
<keyword evidence="3" id="KW-1185">Reference proteome</keyword>
<protein>
    <recommendedName>
        <fullName evidence="1">DUF3857 domain-containing protein</fullName>
    </recommendedName>
</protein>
<evidence type="ECO:0000313" key="2">
    <source>
        <dbReference type="EMBL" id="GGM74918.1"/>
    </source>
</evidence>
<sequence>MLLLIYLFMTTFLLSSRLSCLFRRKHASILFLLLFITFQTFAQEDFKPKLGQIDRASLEMTAYPGDSTADAVVLYDYGKVTFSYDNLKGLVMSTDIWVRIKILKESALDRASVGIPYYEGQSYKDQEWVESLKGYTYNLENGQIVKTELERKTVRREKSTDNYTTSKFNLTNVKKGSVIEYSYTLNSPFTVRVEPKPWTFQASIPIQWSEYNIIIPNFLDYKMTMGGFLPLYMNKQESVNVTLGHASFDGSGRSYRFVVKDAPAFVNEPFITTEMDYLSKISFELASVNVPGQIHKNYSQTWENVERTLGEAKWFGGELGRSGFLKEVRDEIAKKTTDPLERMTLAYKYVQAHMKWDGTSGLYSGDGIKKAYDNRKGNACDINLMLTVLLRELDLECDPILLSTRSHGYVHQHIPLLESFNYVIAHVKIGEKTYFLDASESFAKPGLLPERALNGFGRLIPKKGQGRFVEINPIDSDSKLEMITANILPEDGMVKGSYSISYGGYEALDWRSSYATEADNVYHDALKKTVPEWKIQNLAIKNKADDYKGTVNVSCDFELEDENASPGVFYFNPIMAGRWTKNPLKSKERIYPIDLATGISNSFIGNFTLPEGYALEEMPKTEIIMLPDKGGKFSYQVRQVGNVIQVNSMVQVSRTRFLPEEYADLKEFFERVVQKHAQPLVIKKKSI</sequence>
<accession>A0ABQ2HBR3</accession>
<gene>
    <name evidence="2" type="ORF">GCM10010967_03010</name>
</gene>
<dbReference type="Gene3D" id="3.10.620.30">
    <property type="match status" value="1"/>
</dbReference>